<feature type="transmembrane region" description="Helical" evidence="7">
    <location>
        <begin position="77"/>
        <end position="97"/>
    </location>
</feature>
<evidence type="ECO:0000256" key="6">
    <source>
        <dbReference type="ARBA" id="ARBA00023136"/>
    </source>
</evidence>
<keyword evidence="9" id="KW-1185">Reference proteome</keyword>
<evidence type="ECO:0000256" key="1">
    <source>
        <dbReference type="ARBA" id="ARBA00004651"/>
    </source>
</evidence>
<dbReference type="RefSeq" id="WP_161827087.1">
    <property type="nucleotide sequence ID" value="NZ_WVIC01000060.1"/>
</dbReference>
<dbReference type="Gene3D" id="1.20.1250.20">
    <property type="entry name" value="MFS general substrate transporter like domains"/>
    <property type="match status" value="1"/>
</dbReference>
<evidence type="ECO:0008006" key="10">
    <source>
        <dbReference type="Google" id="ProtNLM"/>
    </source>
</evidence>
<keyword evidence="3" id="KW-1003">Cell membrane</keyword>
<keyword evidence="6 7" id="KW-0472">Membrane</keyword>
<comment type="subcellular location">
    <subcellularLocation>
        <location evidence="1">Cell membrane</location>
        <topology evidence="1">Multi-pass membrane protein</topology>
    </subcellularLocation>
</comment>
<dbReference type="PANTHER" id="PTHR23513:SF9">
    <property type="entry name" value="ENTEROBACTIN EXPORTER ENTS"/>
    <property type="match status" value="1"/>
</dbReference>
<accession>A0A8K2AA04</accession>
<dbReference type="AlphaFoldDB" id="A0A8K2AA04"/>
<evidence type="ECO:0000256" key="7">
    <source>
        <dbReference type="SAM" id="Phobius"/>
    </source>
</evidence>
<dbReference type="GO" id="GO:0005886">
    <property type="term" value="C:plasma membrane"/>
    <property type="evidence" value="ECO:0007669"/>
    <property type="project" value="UniProtKB-SubCell"/>
</dbReference>
<keyword evidence="4 7" id="KW-0812">Transmembrane</keyword>
<name>A0A8K2AA04_9CYAN</name>
<keyword evidence="5 7" id="KW-1133">Transmembrane helix</keyword>
<evidence type="ECO:0000313" key="8">
    <source>
        <dbReference type="EMBL" id="NCJ08615.1"/>
    </source>
</evidence>
<organism evidence="8 9">
    <name type="scientific">Petrachloros mirabilis ULC683</name>
    <dbReference type="NCBI Taxonomy" id="2781853"/>
    <lineage>
        <taxon>Bacteria</taxon>
        <taxon>Bacillati</taxon>
        <taxon>Cyanobacteriota</taxon>
        <taxon>Cyanophyceae</taxon>
        <taxon>Synechococcales</taxon>
        <taxon>Petrachlorosaceae</taxon>
        <taxon>Petrachloros</taxon>
        <taxon>Petrachloros mirabilis</taxon>
    </lineage>
</organism>
<sequence>MRTFTLIWFGQLVSTIGSYMTEFALMLWAWEITGSATALALVGFFSKLPRIPITLVAGLIVDSPSETLRERFNRKRLMMLGDAVAALSSLAIGLLYLTDSLHIWHLYGAAALNGGFGQIQSLAYQTSISALVPPAHFTRANSMDAVSRLQLLGLTVAQIAEALSLPGTEVQGILQQD</sequence>
<evidence type="ECO:0000313" key="9">
    <source>
        <dbReference type="Proteomes" id="UP000607397"/>
    </source>
</evidence>
<dbReference type="Proteomes" id="UP000607397">
    <property type="component" value="Unassembled WGS sequence"/>
</dbReference>
<gene>
    <name evidence="8" type="ORF">GS597_19295</name>
</gene>
<dbReference type="InterPro" id="IPR036259">
    <property type="entry name" value="MFS_trans_sf"/>
</dbReference>
<dbReference type="SUPFAM" id="SSF103473">
    <property type="entry name" value="MFS general substrate transporter"/>
    <property type="match status" value="1"/>
</dbReference>
<protein>
    <recommendedName>
        <fullName evidence="10">MFS transporter</fullName>
    </recommendedName>
</protein>
<dbReference type="InterPro" id="IPR010290">
    <property type="entry name" value="TM_effector"/>
</dbReference>
<comment type="caution">
    <text evidence="8">The sequence shown here is derived from an EMBL/GenBank/DDBJ whole genome shotgun (WGS) entry which is preliminary data.</text>
</comment>
<evidence type="ECO:0000256" key="5">
    <source>
        <dbReference type="ARBA" id="ARBA00022989"/>
    </source>
</evidence>
<evidence type="ECO:0000256" key="3">
    <source>
        <dbReference type="ARBA" id="ARBA00022475"/>
    </source>
</evidence>
<proteinExistence type="predicted"/>
<dbReference type="PANTHER" id="PTHR23513">
    <property type="entry name" value="INTEGRAL MEMBRANE EFFLUX PROTEIN-RELATED"/>
    <property type="match status" value="1"/>
</dbReference>
<dbReference type="Pfam" id="PF05977">
    <property type="entry name" value="MFS_3"/>
    <property type="match status" value="1"/>
</dbReference>
<dbReference type="EMBL" id="WVIC01000060">
    <property type="protein sequence ID" value="NCJ08615.1"/>
    <property type="molecule type" value="Genomic_DNA"/>
</dbReference>
<reference evidence="8" key="1">
    <citation type="submission" date="2019-12" db="EMBL/GenBank/DDBJ databases">
        <title>High-Quality draft genome sequences of three cyanobacteria isolated from the limestone walls of the Old Cathedral of Coimbra.</title>
        <authorList>
            <person name="Tiago I."/>
            <person name="Soares F."/>
            <person name="Portugal A."/>
        </authorList>
    </citation>
    <scope>NUCLEOTIDE SEQUENCE [LARGE SCALE GENOMIC DNA]</scope>
    <source>
        <strain evidence="8">C</strain>
    </source>
</reference>
<keyword evidence="2" id="KW-0813">Transport</keyword>
<evidence type="ECO:0000256" key="2">
    <source>
        <dbReference type="ARBA" id="ARBA00022448"/>
    </source>
</evidence>
<evidence type="ECO:0000256" key="4">
    <source>
        <dbReference type="ARBA" id="ARBA00022692"/>
    </source>
</evidence>